<dbReference type="SUPFAM" id="SSF53474">
    <property type="entry name" value="alpha/beta-Hydrolases"/>
    <property type="match status" value="1"/>
</dbReference>
<dbReference type="InterPro" id="IPR029058">
    <property type="entry name" value="AB_hydrolase_fold"/>
</dbReference>
<comment type="caution">
    <text evidence="1">The sequence shown here is derived from an EMBL/GenBank/DDBJ whole genome shotgun (WGS) entry which is preliminary data.</text>
</comment>
<keyword evidence="2" id="KW-1185">Reference proteome</keyword>
<proteinExistence type="predicted"/>
<organism evidence="1 2">
    <name type="scientific">Euplotes crassus</name>
    <dbReference type="NCBI Taxonomy" id="5936"/>
    <lineage>
        <taxon>Eukaryota</taxon>
        <taxon>Sar</taxon>
        <taxon>Alveolata</taxon>
        <taxon>Ciliophora</taxon>
        <taxon>Intramacronucleata</taxon>
        <taxon>Spirotrichea</taxon>
        <taxon>Hypotrichia</taxon>
        <taxon>Euplotida</taxon>
        <taxon>Euplotidae</taxon>
        <taxon>Moneuplotes</taxon>
    </lineage>
</organism>
<name>A0AAD2CX91_EUPCR</name>
<accession>A0AAD2CX91</accession>
<evidence type="ECO:0000313" key="1">
    <source>
        <dbReference type="EMBL" id="CAI2373282.1"/>
    </source>
</evidence>
<evidence type="ECO:0000313" key="2">
    <source>
        <dbReference type="Proteomes" id="UP001295684"/>
    </source>
</evidence>
<protein>
    <recommendedName>
        <fullName evidence="3">Serine aminopeptidase S33 domain-containing protein</fullName>
    </recommendedName>
</protein>
<dbReference type="Gene3D" id="3.40.50.1820">
    <property type="entry name" value="alpha/beta hydrolase"/>
    <property type="match status" value="1"/>
</dbReference>
<sequence>MNFNCIVFPAPKPFYFSETDFRQDGSLIFIPTEKGCNSTFEESKNSHGPAPDSICEDSKIGGRDTFPCFYIPYEHENGSSKIIIYLHGNAEDLAGCGEMMRRLSVSFKCHVIGLEYPGYGVCFKQKVSSKEILRRSFRLYEFLNKEFGYQEKDIILFGRSLGSGAAIQTAAANNPGLLVLMSPYTQIKKVAKDICCLSTCLIKERYKSINFIKELNCPFYMIHGKDDKVIKPHHSEDLFARAVRCGKDNLCGITIRADMNHNTFSFGIDISQTIKRFIKKRKISLEVNSKDPGELRYCKLKDFKDCSKTPFEYDAQSLKDEYLAKKSKCCCTIF</sequence>
<dbReference type="EMBL" id="CAMPGE010014621">
    <property type="protein sequence ID" value="CAI2373282.1"/>
    <property type="molecule type" value="Genomic_DNA"/>
</dbReference>
<dbReference type="AlphaFoldDB" id="A0AAD2CX91"/>
<gene>
    <name evidence="1" type="ORF">ECRASSUSDP1_LOCUS14623</name>
</gene>
<evidence type="ECO:0008006" key="3">
    <source>
        <dbReference type="Google" id="ProtNLM"/>
    </source>
</evidence>
<dbReference type="PANTHER" id="PTHR12277:SF197">
    <property type="entry name" value="CHROMOSOME UNDETERMINED SCAFFOLD_38, WHOLE GENOME SHOTGUN SEQUENCE"/>
    <property type="match status" value="1"/>
</dbReference>
<reference evidence="1" key="1">
    <citation type="submission" date="2023-07" db="EMBL/GenBank/DDBJ databases">
        <authorList>
            <consortium name="AG Swart"/>
            <person name="Singh M."/>
            <person name="Singh A."/>
            <person name="Seah K."/>
            <person name="Emmerich C."/>
        </authorList>
    </citation>
    <scope>NUCLEOTIDE SEQUENCE</scope>
    <source>
        <strain evidence="1">DP1</strain>
    </source>
</reference>
<dbReference type="PANTHER" id="PTHR12277">
    <property type="entry name" value="ALPHA/BETA HYDROLASE DOMAIN-CONTAINING PROTEIN"/>
    <property type="match status" value="1"/>
</dbReference>
<dbReference type="Proteomes" id="UP001295684">
    <property type="component" value="Unassembled WGS sequence"/>
</dbReference>